<reference evidence="1 2" key="1">
    <citation type="journal article" date="2010" name="Genome Res.">
        <title>Genomic, proteomic, and transcriptomic analysis of virulent and avirulent Rickettsia prowazekii reveals its adaptive mutation capabilities.</title>
        <authorList>
            <person name="Bechah Y."/>
            <person name="El Karkouri K."/>
            <person name="Mediannikov O."/>
            <person name="Leroy Q."/>
            <person name="Pelletier N."/>
            <person name="Robert C."/>
            <person name="Medigue C."/>
            <person name="Mege J.L."/>
            <person name="Raoult D."/>
        </authorList>
    </citation>
    <scope>NUCLEOTIDE SEQUENCE [LARGE SCALE GENOMIC DNA]</scope>
    <source>
        <strain evidence="1 2">Rp22</strain>
    </source>
</reference>
<evidence type="ECO:0000313" key="2">
    <source>
        <dbReference type="Proteomes" id="UP000006931"/>
    </source>
</evidence>
<evidence type="ECO:0000313" key="1">
    <source>
        <dbReference type="EMBL" id="ADE30393.1"/>
    </source>
</evidence>
<organism evidence="1 2">
    <name type="scientific">Rickettsia prowazekii (strain Rp22)</name>
    <dbReference type="NCBI Taxonomy" id="449216"/>
    <lineage>
        <taxon>Bacteria</taxon>
        <taxon>Pseudomonadati</taxon>
        <taxon>Pseudomonadota</taxon>
        <taxon>Alphaproteobacteria</taxon>
        <taxon>Rickettsiales</taxon>
        <taxon>Rickettsiaceae</taxon>
        <taxon>Rickettsieae</taxon>
        <taxon>Rickettsia</taxon>
        <taxon>typhus group</taxon>
    </lineage>
</organism>
<dbReference type="PATRIC" id="fig|449216.3.peg.845"/>
<gene>
    <name evidence="1" type="ORF">rpr22_0884</name>
</gene>
<proteinExistence type="predicted"/>
<protein>
    <submittedName>
        <fullName evidence="1">Uncharacterized protein</fullName>
    </submittedName>
</protein>
<dbReference type="KEGG" id="rpq:rpr22_0884"/>
<dbReference type="AlphaFoldDB" id="D5AYA4"/>
<dbReference type="HOGENOM" id="CLU_3221404_0_0_5"/>
<dbReference type="Proteomes" id="UP000006931">
    <property type="component" value="Chromosome"/>
</dbReference>
<accession>D5AYA4</accession>
<sequence length="46" mass="5332">MFMPSILGFSGLYRSIKEQFSVGLMIQFLIEYATDINYLVNQARIL</sequence>
<name>D5AYA4_RICPP</name>
<dbReference type="EMBL" id="CP001584">
    <property type="protein sequence ID" value="ADE30393.1"/>
    <property type="molecule type" value="Genomic_DNA"/>
</dbReference>